<dbReference type="GO" id="GO:0009279">
    <property type="term" value="C:cell outer membrane"/>
    <property type="evidence" value="ECO:0007669"/>
    <property type="project" value="UniProtKB-SubCell"/>
</dbReference>
<dbReference type="InterPro" id="IPR012944">
    <property type="entry name" value="SusD_RagB_dom"/>
</dbReference>
<dbReference type="Pfam" id="PF07980">
    <property type="entry name" value="SusD_RagB"/>
    <property type="match status" value="1"/>
</dbReference>
<evidence type="ECO:0000256" key="4">
    <source>
        <dbReference type="ARBA" id="ARBA00023136"/>
    </source>
</evidence>
<dbReference type="Proteomes" id="UP000256779">
    <property type="component" value="Unassembled WGS sequence"/>
</dbReference>
<dbReference type="InterPro" id="IPR011990">
    <property type="entry name" value="TPR-like_helical_dom_sf"/>
</dbReference>
<evidence type="ECO:0000256" key="3">
    <source>
        <dbReference type="ARBA" id="ARBA00022729"/>
    </source>
</evidence>
<keyword evidence="5" id="KW-0998">Cell outer membrane</keyword>
<reference evidence="8 9" key="1">
    <citation type="submission" date="2018-07" db="EMBL/GenBank/DDBJ databases">
        <title>Genomic Encyclopedia of Type Strains, Phase IV (KMG-IV): sequencing the most valuable type-strain genomes for metagenomic binning, comparative biology and taxonomic classification.</title>
        <authorList>
            <person name="Goeker M."/>
        </authorList>
    </citation>
    <scope>NUCLEOTIDE SEQUENCE [LARGE SCALE GENOMIC DNA]</scope>
    <source>
        <strain evidence="8 9">DSM 4134</strain>
    </source>
</reference>
<proteinExistence type="inferred from homology"/>
<evidence type="ECO:0000259" key="7">
    <source>
        <dbReference type="Pfam" id="PF14322"/>
    </source>
</evidence>
<evidence type="ECO:0000256" key="1">
    <source>
        <dbReference type="ARBA" id="ARBA00004442"/>
    </source>
</evidence>
<dbReference type="Pfam" id="PF14322">
    <property type="entry name" value="SusD-like_3"/>
    <property type="match status" value="1"/>
</dbReference>
<feature type="domain" description="SusD-like N-terminal" evidence="7">
    <location>
        <begin position="66"/>
        <end position="208"/>
    </location>
</feature>
<keyword evidence="9" id="KW-1185">Reference proteome</keyword>
<dbReference type="SUPFAM" id="SSF48452">
    <property type="entry name" value="TPR-like"/>
    <property type="match status" value="1"/>
</dbReference>
<comment type="subcellular location">
    <subcellularLocation>
        <location evidence="1">Cell outer membrane</location>
    </subcellularLocation>
</comment>
<evidence type="ECO:0000313" key="8">
    <source>
        <dbReference type="EMBL" id="RED92018.1"/>
    </source>
</evidence>
<dbReference type="EMBL" id="QREG01000034">
    <property type="protein sequence ID" value="RED92018.1"/>
    <property type="molecule type" value="Genomic_DNA"/>
</dbReference>
<comment type="caution">
    <text evidence="8">The sequence shown here is derived from an EMBL/GenBank/DDBJ whole genome shotgun (WGS) entry which is preliminary data.</text>
</comment>
<feature type="domain" description="RagB/SusD" evidence="6">
    <location>
        <begin position="305"/>
        <end position="504"/>
    </location>
</feature>
<evidence type="ECO:0000259" key="6">
    <source>
        <dbReference type="Pfam" id="PF07980"/>
    </source>
</evidence>
<evidence type="ECO:0000256" key="2">
    <source>
        <dbReference type="ARBA" id="ARBA00006275"/>
    </source>
</evidence>
<keyword evidence="3" id="KW-0732">Signal</keyword>
<protein>
    <submittedName>
        <fullName evidence="8">Putative outer membrane starch-binding protein</fullName>
    </submittedName>
</protein>
<dbReference type="Gene3D" id="1.25.40.390">
    <property type="match status" value="1"/>
</dbReference>
<organism evidence="8 9">
    <name type="scientific">Marinoscillum furvescens DSM 4134</name>
    <dbReference type="NCBI Taxonomy" id="1122208"/>
    <lineage>
        <taxon>Bacteria</taxon>
        <taxon>Pseudomonadati</taxon>
        <taxon>Bacteroidota</taxon>
        <taxon>Cytophagia</taxon>
        <taxon>Cytophagales</taxon>
        <taxon>Reichenbachiellaceae</taxon>
        <taxon>Marinoscillum</taxon>
    </lineage>
</organism>
<accession>A0A3D9KY86</accession>
<comment type="similarity">
    <text evidence="2">Belongs to the SusD family.</text>
</comment>
<evidence type="ECO:0000313" key="9">
    <source>
        <dbReference type="Proteomes" id="UP000256779"/>
    </source>
</evidence>
<keyword evidence="4" id="KW-0472">Membrane</keyword>
<dbReference type="InterPro" id="IPR033985">
    <property type="entry name" value="SusD-like_N"/>
</dbReference>
<name>A0A3D9KY86_MARFU</name>
<gene>
    <name evidence="8" type="ORF">C7460_13411</name>
</gene>
<sequence>MLAVVFTTACSEEFLDRPPEDAYVVDNFYQTDEHLTIATKGLYGAPWFAWNDKATFAIGDGAGGIYATNDGALNQFALFSVTSSNSRLNEGWRSLYTVISHANFIIRAIENSPEENFTPELKAKALGEARFMRGYAYFYLAMLWGDVPIIADNVAIIEDALIAKNPVADAYEFARRDLVFASENLLLADEPGRVTQWSAKAVLARLHLNRAGLGQSGSRNTDDLAMAREYAEDVILNSGLMMLDNYGDLFVIANNNNEESLFALQWIDKGGTWGVQNTHQAYFSPEGSIAGVGDGWGGGSGAYPNIRNLYETGDERRKATFMFPGDEYPQLKSTDGGYLYEAESPWASAIKKYVVGSAEDNPGQLISFMSTPMNTYMMRLSEVYLIAAEAILGDAASTTDATALEYYNAVRERAGLSARTEVTWMDIFNEKKLELAMEGHHWFDVVRWHYFAPEDARNYINSQDRGRYSWEDGNPILESSFASIDHSDFILPYPEGDVTMNPLLMEDAVPYEFND</sequence>
<evidence type="ECO:0000256" key="5">
    <source>
        <dbReference type="ARBA" id="ARBA00023237"/>
    </source>
</evidence>
<dbReference type="AlphaFoldDB" id="A0A3D9KY86"/>